<protein>
    <recommendedName>
        <fullName evidence="2">histidine kinase</fullName>
        <ecNumber evidence="2">2.7.13.3</ecNumber>
    </recommendedName>
</protein>
<dbReference type="InterPro" id="IPR000014">
    <property type="entry name" value="PAS"/>
</dbReference>
<evidence type="ECO:0000256" key="9">
    <source>
        <dbReference type="SAM" id="Phobius"/>
    </source>
</evidence>
<keyword evidence="13" id="KW-1185">Reference proteome</keyword>
<dbReference type="EC" id="2.7.13.3" evidence="2"/>
<evidence type="ECO:0000256" key="5">
    <source>
        <dbReference type="ARBA" id="ARBA00022741"/>
    </source>
</evidence>
<comment type="catalytic activity">
    <reaction evidence="1">
        <text>ATP + protein L-histidine = ADP + protein N-phospho-L-histidine.</text>
        <dbReference type="EC" id="2.7.13.3"/>
    </reaction>
</comment>
<dbReference type="Pfam" id="PF13426">
    <property type="entry name" value="PAS_9"/>
    <property type="match status" value="1"/>
</dbReference>
<dbReference type="SUPFAM" id="SSF55785">
    <property type="entry name" value="PYP-like sensor domain (PAS domain)"/>
    <property type="match status" value="1"/>
</dbReference>
<feature type="transmembrane region" description="Helical" evidence="9">
    <location>
        <begin position="16"/>
        <end position="40"/>
    </location>
</feature>
<dbReference type="EMBL" id="JAJKFW010000064">
    <property type="protein sequence ID" value="MCC9645222.1"/>
    <property type="molecule type" value="Genomic_DNA"/>
</dbReference>
<evidence type="ECO:0000256" key="2">
    <source>
        <dbReference type="ARBA" id="ARBA00012438"/>
    </source>
</evidence>
<keyword evidence="4" id="KW-0808">Transferase</keyword>
<dbReference type="Gene3D" id="1.10.287.130">
    <property type="match status" value="1"/>
</dbReference>
<dbReference type="InterPro" id="IPR035965">
    <property type="entry name" value="PAS-like_dom_sf"/>
</dbReference>
<feature type="domain" description="Histidine kinase" evidence="10">
    <location>
        <begin position="216"/>
        <end position="423"/>
    </location>
</feature>
<dbReference type="Pfam" id="PF00512">
    <property type="entry name" value="HisKA"/>
    <property type="match status" value="1"/>
</dbReference>
<keyword evidence="9" id="KW-1133">Transmembrane helix</keyword>
<organism evidence="12 13">
    <name type="scientific">Rhodopirellula halodulae</name>
    <dbReference type="NCBI Taxonomy" id="2894198"/>
    <lineage>
        <taxon>Bacteria</taxon>
        <taxon>Pseudomonadati</taxon>
        <taxon>Planctomycetota</taxon>
        <taxon>Planctomycetia</taxon>
        <taxon>Pirellulales</taxon>
        <taxon>Pirellulaceae</taxon>
        <taxon>Rhodopirellula</taxon>
    </lineage>
</organism>
<feature type="domain" description="PAS" evidence="11">
    <location>
        <begin position="81"/>
        <end position="126"/>
    </location>
</feature>
<dbReference type="NCBIfam" id="TIGR00229">
    <property type="entry name" value="sensory_box"/>
    <property type="match status" value="1"/>
</dbReference>
<evidence type="ECO:0000256" key="8">
    <source>
        <dbReference type="ARBA" id="ARBA00023012"/>
    </source>
</evidence>
<dbReference type="Proteomes" id="UP001430306">
    <property type="component" value="Unassembled WGS sequence"/>
</dbReference>
<dbReference type="InterPro" id="IPR003594">
    <property type="entry name" value="HATPase_dom"/>
</dbReference>
<dbReference type="InterPro" id="IPR036097">
    <property type="entry name" value="HisK_dim/P_sf"/>
</dbReference>
<dbReference type="SUPFAM" id="SSF47384">
    <property type="entry name" value="Homodimeric domain of signal transducing histidine kinase"/>
    <property type="match status" value="1"/>
</dbReference>
<dbReference type="CDD" id="cd00075">
    <property type="entry name" value="HATPase"/>
    <property type="match status" value="1"/>
</dbReference>
<dbReference type="InterPro" id="IPR003661">
    <property type="entry name" value="HisK_dim/P_dom"/>
</dbReference>
<dbReference type="SUPFAM" id="SSF55874">
    <property type="entry name" value="ATPase domain of HSP90 chaperone/DNA topoisomerase II/histidine kinase"/>
    <property type="match status" value="1"/>
</dbReference>
<dbReference type="InterPro" id="IPR005467">
    <property type="entry name" value="His_kinase_dom"/>
</dbReference>
<evidence type="ECO:0000256" key="1">
    <source>
        <dbReference type="ARBA" id="ARBA00000085"/>
    </source>
</evidence>
<dbReference type="Gene3D" id="3.30.565.10">
    <property type="entry name" value="Histidine kinase-like ATPase, C-terminal domain"/>
    <property type="match status" value="1"/>
</dbReference>
<dbReference type="Pfam" id="PF02518">
    <property type="entry name" value="HATPase_c"/>
    <property type="match status" value="1"/>
</dbReference>
<keyword evidence="9" id="KW-0472">Membrane</keyword>
<evidence type="ECO:0000256" key="4">
    <source>
        <dbReference type="ARBA" id="ARBA00022679"/>
    </source>
</evidence>
<dbReference type="InterPro" id="IPR004358">
    <property type="entry name" value="Sig_transdc_His_kin-like_C"/>
</dbReference>
<keyword evidence="9" id="KW-0812">Transmembrane</keyword>
<dbReference type="SMART" id="SM00387">
    <property type="entry name" value="HATPase_c"/>
    <property type="match status" value="1"/>
</dbReference>
<dbReference type="SMART" id="SM00388">
    <property type="entry name" value="HisKA"/>
    <property type="match status" value="1"/>
</dbReference>
<dbReference type="PANTHER" id="PTHR43065:SF10">
    <property type="entry name" value="PEROXIDE STRESS-ACTIVATED HISTIDINE KINASE MAK3"/>
    <property type="match status" value="1"/>
</dbReference>
<evidence type="ECO:0000313" key="12">
    <source>
        <dbReference type="EMBL" id="MCC9645222.1"/>
    </source>
</evidence>
<feature type="transmembrane region" description="Helical" evidence="9">
    <location>
        <begin position="52"/>
        <end position="70"/>
    </location>
</feature>
<dbReference type="PROSITE" id="PS50109">
    <property type="entry name" value="HIS_KIN"/>
    <property type="match status" value="1"/>
</dbReference>
<keyword evidence="3" id="KW-0597">Phosphoprotein</keyword>
<proteinExistence type="predicted"/>
<dbReference type="PRINTS" id="PR00344">
    <property type="entry name" value="BCTRLSENSOR"/>
</dbReference>
<accession>A0ABS8NNQ4</accession>
<sequence length="442" mass="48703">MSNRVSALSSILRSPAWILGIVLALVFTVEVCVMLVMPYLMPRFWGETATAIADALLLTLLCAPVLWWVIIGPLRRIAIQEHLRSETIVAGASEGILTLNEQGEIQSSNRAMTDLVGVNLEELIGQPARQWIDQLSCSMGILPTTLKTTVRRANGEEFPAEVSIRDYPSESQPLRIAVIRDLTQSQRAEEERLIMAREKESLRAQQMATLAQLATGVAHEIRNPLTSIKMLIQVNREALSKEGFETDDLELVEHEIRRMERSVSGLLDFARPEDGERRLFQLDDVLRTTSQLIEGRCKQQNVELNIESNFSESTLHGDPAQIQQLLLNLSLNAIDAMPDGGALSIRANQREKVIEIVVSDTGNGIRDDILPRLFTPFATSKTAGVGLGLSICRRIAESHGGNLSGHNRLNGGAEFVLTLPLANDDAATLAELTRDEASCKVC</sequence>
<dbReference type="InterPro" id="IPR036890">
    <property type="entry name" value="HATPase_C_sf"/>
</dbReference>
<evidence type="ECO:0000256" key="6">
    <source>
        <dbReference type="ARBA" id="ARBA00022777"/>
    </source>
</evidence>
<gene>
    <name evidence="12" type="ORF">LOC71_23330</name>
</gene>
<dbReference type="CDD" id="cd00130">
    <property type="entry name" value="PAS"/>
    <property type="match status" value="1"/>
</dbReference>
<dbReference type="Gene3D" id="3.30.450.20">
    <property type="entry name" value="PAS domain"/>
    <property type="match status" value="1"/>
</dbReference>
<comment type="caution">
    <text evidence="12">The sequence shown here is derived from an EMBL/GenBank/DDBJ whole genome shotgun (WGS) entry which is preliminary data.</text>
</comment>
<keyword evidence="7" id="KW-0067">ATP-binding</keyword>
<evidence type="ECO:0000256" key="3">
    <source>
        <dbReference type="ARBA" id="ARBA00022553"/>
    </source>
</evidence>
<dbReference type="PANTHER" id="PTHR43065">
    <property type="entry name" value="SENSOR HISTIDINE KINASE"/>
    <property type="match status" value="1"/>
</dbReference>
<name>A0ABS8NNQ4_9BACT</name>
<keyword evidence="5" id="KW-0547">Nucleotide-binding</keyword>
<reference evidence="12" key="1">
    <citation type="submission" date="2021-11" db="EMBL/GenBank/DDBJ databases">
        <title>Genome sequence.</title>
        <authorList>
            <person name="Sun Q."/>
        </authorList>
    </citation>
    <scope>NUCLEOTIDE SEQUENCE</scope>
    <source>
        <strain evidence="12">JC740</strain>
    </source>
</reference>
<dbReference type="CDD" id="cd00082">
    <property type="entry name" value="HisKA"/>
    <property type="match status" value="1"/>
</dbReference>
<evidence type="ECO:0000313" key="13">
    <source>
        <dbReference type="Proteomes" id="UP001430306"/>
    </source>
</evidence>
<dbReference type="SMART" id="SM00091">
    <property type="entry name" value="PAS"/>
    <property type="match status" value="1"/>
</dbReference>
<evidence type="ECO:0000259" key="10">
    <source>
        <dbReference type="PROSITE" id="PS50109"/>
    </source>
</evidence>
<keyword evidence="6" id="KW-0418">Kinase</keyword>
<keyword evidence="8" id="KW-0902">Two-component regulatory system</keyword>
<evidence type="ECO:0000259" key="11">
    <source>
        <dbReference type="PROSITE" id="PS50112"/>
    </source>
</evidence>
<dbReference type="PROSITE" id="PS50112">
    <property type="entry name" value="PAS"/>
    <property type="match status" value="1"/>
</dbReference>
<evidence type="ECO:0000256" key="7">
    <source>
        <dbReference type="ARBA" id="ARBA00022840"/>
    </source>
</evidence>